<name>A0A314ZTE5_PRUYE</name>
<keyword evidence="2" id="KW-1185">Reference proteome</keyword>
<accession>A0A314ZTE5</accession>
<evidence type="ECO:0000313" key="1">
    <source>
        <dbReference type="EMBL" id="PQQ20548.1"/>
    </source>
</evidence>
<dbReference type="AlphaFoldDB" id="A0A314ZTE5"/>
<protein>
    <submittedName>
        <fullName evidence="1">Uncharacterized protein</fullName>
    </submittedName>
</protein>
<dbReference type="EMBL" id="PJQY01000034">
    <property type="protein sequence ID" value="PQQ20548.1"/>
    <property type="molecule type" value="Genomic_DNA"/>
</dbReference>
<dbReference type="Proteomes" id="UP000250321">
    <property type="component" value="Unassembled WGS sequence"/>
</dbReference>
<gene>
    <name evidence="1" type="ORF">Pyn_01188</name>
</gene>
<evidence type="ECO:0000313" key="2">
    <source>
        <dbReference type="Proteomes" id="UP000250321"/>
    </source>
</evidence>
<sequence>MYSSRLLQLPVITNNNMYIIMWYNTMMMLIIIPNQTTFSPLSLQQHHMYNQLYRRSSWPPMHFQPLSLTAYGTGIQSQRQTGRTTTIHSRSSLNLYKIST</sequence>
<reference evidence="1 2" key="1">
    <citation type="submission" date="2018-02" db="EMBL/GenBank/DDBJ databases">
        <title>Draft genome of wild Prunus yedoensis var. nudiflora.</title>
        <authorList>
            <person name="Baek S."/>
            <person name="Kim J.-H."/>
            <person name="Choi K."/>
            <person name="Kim G.-B."/>
            <person name="Cho A."/>
            <person name="Jang H."/>
            <person name="Shin C.-H."/>
            <person name="Yu H.-J."/>
            <person name="Mun J.-H."/>
        </authorList>
    </citation>
    <scope>NUCLEOTIDE SEQUENCE [LARGE SCALE GENOMIC DNA]</scope>
    <source>
        <strain evidence="2">cv. Jeju island</strain>
        <tissue evidence="1">Leaf</tissue>
    </source>
</reference>
<organism evidence="1 2">
    <name type="scientific">Prunus yedoensis var. nudiflora</name>
    <dbReference type="NCBI Taxonomy" id="2094558"/>
    <lineage>
        <taxon>Eukaryota</taxon>
        <taxon>Viridiplantae</taxon>
        <taxon>Streptophyta</taxon>
        <taxon>Embryophyta</taxon>
        <taxon>Tracheophyta</taxon>
        <taxon>Spermatophyta</taxon>
        <taxon>Magnoliopsida</taxon>
        <taxon>eudicotyledons</taxon>
        <taxon>Gunneridae</taxon>
        <taxon>Pentapetalae</taxon>
        <taxon>rosids</taxon>
        <taxon>fabids</taxon>
        <taxon>Rosales</taxon>
        <taxon>Rosaceae</taxon>
        <taxon>Amygdaloideae</taxon>
        <taxon>Amygdaleae</taxon>
        <taxon>Prunus</taxon>
    </lineage>
</organism>
<proteinExistence type="predicted"/>
<comment type="caution">
    <text evidence="1">The sequence shown here is derived from an EMBL/GenBank/DDBJ whole genome shotgun (WGS) entry which is preliminary data.</text>
</comment>